<dbReference type="PATRIC" id="fig|1679170.3.peg.2001"/>
<evidence type="ECO:0000313" key="3">
    <source>
        <dbReference type="Proteomes" id="UP000037146"/>
    </source>
</evidence>
<dbReference type="OrthoDB" id="2882552at2"/>
<organism evidence="2 3">
    <name type="scientific">Peribacillus loiseleuriae</name>
    <dbReference type="NCBI Taxonomy" id="1679170"/>
    <lineage>
        <taxon>Bacteria</taxon>
        <taxon>Bacillati</taxon>
        <taxon>Bacillota</taxon>
        <taxon>Bacilli</taxon>
        <taxon>Bacillales</taxon>
        <taxon>Bacillaceae</taxon>
        <taxon>Peribacillus</taxon>
    </lineage>
</organism>
<evidence type="ECO:0000313" key="2">
    <source>
        <dbReference type="EMBL" id="KMY49676.1"/>
    </source>
</evidence>
<sequence length="118" mass="11911">MAQIGNCCNDSLVGVNDALCFTIDIADTDGTPLVLWNDATTFVINGTIMVENNGTIGVSPTAALTVNGTPIAGFIVGPGEAKSVTLNDINSIGIIGTGGTPAGSTASVKVSFSLNYKF</sequence>
<dbReference type="RefSeq" id="WP_049681018.1">
    <property type="nucleotide sequence ID" value="NZ_LFZW01000001.1"/>
</dbReference>
<dbReference type="Proteomes" id="UP000037146">
    <property type="component" value="Unassembled WGS sequence"/>
</dbReference>
<accession>A0A0K9GST6</accession>
<dbReference type="InterPro" id="IPR025055">
    <property type="entry name" value="Ena_core"/>
</dbReference>
<dbReference type="EMBL" id="LFZW01000001">
    <property type="protein sequence ID" value="KMY49676.1"/>
    <property type="molecule type" value="Genomic_DNA"/>
</dbReference>
<dbReference type="AlphaFoldDB" id="A0A0K9GST6"/>
<keyword evidence="3" id="KW-1185">Reference proteome</keyword>
<feature type="domain" description="Endospore appendages core" evidence="1">
    <location>
        <begin position="6"/>
        <end position="118"/>
    </location>
</feature>
<protein>
    <recommendedName>
        <fullName evidence="1">Endospore appendages core domain-containing protein</fullName>
    </recommendedName>
</protein>
<evidence type="ECO:0000259" key="1">
    <source>
        <dbReference type="Pfam" id="PF13157"/>
    </source>
</evidence>
<name>A0A0K9GST6_9BACI</name>
<proteinExistence type="predicted"/>
<dbReference type="Pfam" id="PF13157">
    <property type="entry name" value="Enas"/>
    <property type="match status" value="1"/>
</dbReference>
<comment type="caution">
    <text evidence="2">The sequence shown here is derived from an EMBL/GenBank/DDBJ whole genome shotgun (WGS) entry which is preliminary data.</text>
</comment>
<reference evidence="3" key="1">
    <citation type="submission" date="2015-07" db="EMBL/GenBank/DDBJ databases">
        <title>Genome sequencing project for genomic taxonomy and phylogenomics of Bacillus-like bacteria.</title>
        <authorList>
            <person name="Liu B."/>
            <person name="Wang J."/>
            <person name="Zhu Y."/>
            <person name="Liu G."/>
            <person name="Chen Q."/>
            <person name="Chen Z."/>
            <person name="Lan J."/>
            <person name="Che J."/>
            <person name="Ge C."/>
            <person name="Shi H."/>
            <person name="Pan Z."/>
            <person name="Liu X."/>
        </authorList>
    </citation>
    <scope>NUCLEOTIDE SEQUENCE [LARGE SCALE GENOMIC DNA]</scope>
    <source>
        <strain evidence="3">FJAT-27997</strain>
    </source>
</reference>
<gene>
    <name evidence="2" type="ORF">AC625_09105</name>
</gene>